<dbReference type="AlphaFoldDB" id="A0A081K687"/>
<evidence type="ECO:0000256" key="4">
    <source>
        <dbReference type="ARBA" id="ARBA00022692"/>
    </source>
</evidence>
<evidence type="ECO:0000256" key="6">
    <source>
        <dbReference type="ARBA" id="ARBA00023136"/>
    </source>
</evidence>
<name>A0A081K687_9GAMM</name>
<comment type="subcellular location">
    <subcellularLocation>
        <location evidence="1 7">Cell membrane</location>
        <topology evidence="1 7">Multi-pass membrane protein</topology>
    </subcellularLocation>
</comment>
<evidence type="ECO:0000256" key="5">
    <source>
        <dbReference type="ARBA" id="ARBA00022989"/>
    </source>
</evidence>
<organism evidence="8 9">
    <name type="scientific">Endozoicomonas elysicola</name>
    <dbReference type="NCBI Taxonomy" id="305900"/>
    <lineage>
        <taxon>Bacteria</taxon>
        <taxon>Pseudomonadati</taxon>
        <taxon>Pseudomonadota</taxon>
        <taxon>Gammaproteobacteria</taxon>
        <taxon>Oceanospirillales</taxon>
        <taxon>Endozoicomonadaceae</taxon>
        <taxon>Endozoicomonas</taxon>
    </lineage>
</organism>
<dbReference type="PANTHER" id="PTHR33508">
    <property type="entry name" value="UPF0056 MEMBRANE PROTEIN YHCE"/>
    <property type="match status" value="1"/>
</dbReference>
<dbReference type="EMBL" id="JOJP01000001">
    <property type="protein sequence ID" value="KEI69663.1"/>
    <property type="molecule type" value="Genomic_DNA"/>
</dbReference>
<evidence type="ECO:0000313" key="9">
    <source>
        <dbReference type="Proteomes" id="UP000027997"/>
    </source>
</evidence>
<feature type="transmembrane region" description="Helical" evidence="7">
    <location>
        <begin position="168"/>
        <end position="188"/>
    </location>
</feature>
<keyword evidence="9" id="KW-1185">Reference proteome</keyword>
<evidence type="ECO:0000256" key="7">
    <source>
        <dbReference type="RuleBase" id="RU362048"/>
    </source>
</evidence>
<dbReference type="NCBIfam" id="NF008010">
    <property type="entry name" value="PRK10739.1"/>
    <property type="match status" value="1"/>
</dbReference>
<feature type="transmembrane region" description="Helical" evidence="7">
    <location>
        <begin position="138"/>
        <end position="156"/>
    </location>
</feature>
<comment type="similarity">
    <text evidence="2 7">Belongs to the UPF0056 (MarC) family.</text>
</comment>
<protein>
    <recommendedName>
        <fullName evidence="7">UPF0056 membrane protein</fullName>
    </recommendedName>
</protein>
<dbReference type="Proteomes" id="UP000027997">
    <property type="component" value="Unassembled WGS sequence"/>
</dbReference>
<feature type="transmembrane region" description="Helical" evidence="7">
    <location>
        <begin position="71"/>
        <end position="88"/>
    </location>
</feature>
<dbReference type="NCBIfam" id="TIGR00427">
    <property type="entry name" value="NAAT family transporter"/>
    <property type="match status" value="1"/>
</dbReference>
<dbReference type="Pfam" id="PF01914">
    <property type="entry name" value="MarC"/>
    <property type="match status" value="1"/>
</dbReference>
<gene>
    <name evidence="8" type="ORF">GV64_01920</name>
</gene>
<reference evidence="8 9" key="1">
    <citation type="submission" date="2014-06" db="EMBL/GenBank/DDBJ databases">
        <title>Whole Genome Sequences of Three Symbiotic Endozoicomonas Bacteria.</title>
        <authorList>
            <person name="Neave M.J."/>
            <person name="Apprill A."/>
            <person name="Voolstra C.R."/>
        </authorList>
    </citation>
    <scope>NUCLEOTIDE SEQUENCE [LARGE SCALE GENOMIC DNA]</scope>
    <source>
        <strain evidence="8 9">DSM 22380</strain>
    </source>
</reference>
<keyword evidence="6 7" id="KW-0472">Membrane</keyword>
<evidence type="ECO:0000313" key="8">
    <source>
        <dbReference type="EMBL" id="KEI69663.1"/>
    </source>
</evidence>
<dbReference type="GO" id="GO:0005886">
    <property type="term" value="C:plasma membrane"/>
    <property type="evidence" value="ECO:0007669"/>
    <property type="project" value="UniProtKB-SubCell"/>
</dbReference>
<evidence type="ECO:0000256" key="3">
    <source>
        <dbReference type="ARBA" id="ARBA00022475"/>
    </source>
</evidence>
<proteinExistence type="inferred from homology"/>
<keyword evidence="4 7" id="KW-0812">Transmembrane</keyword>
<keyword evidence="5 7" id="KW-1133">Transmembrane helix</keyword>
<keyword evidence="3" id="KW-1003">Cell membrane</keyword>
<feature type="transmembrane region" description="Helical" evidence="7">
    <location>
        <begin position="6"/>
        <end position="27"/>
    </location>
</feature>
<feature type="transmembrane region" description="Helical" evidence="7">
    <location>
        <begin position="39"/>
        <end position="59"/>
    </location>
</feature>
<comment type="caution">
    <text evidence="8">The sequence shown here is derived from an EMBL/GenBank/DDBJ whole genome shotgun (WGS) entry which is preliminary data.</text>
</comment>
<evidence type="ECO:0000256" key="1">
    <source>
        <dbReference type="ARBA" id="ARBA00004651"/>
    </source>
</evidence>
<feature type="transmembrane region" description="Helical" evidence="7">
    <location>
        <begin position="108"/>
        <end position="126"/>
    </location>
</feature>
<sequence length="196" mass="21479">MEIYSTVILLFLIMDPLGNMPVFISILKGVPEERRSKVLIRELLIALFILLIFLFAGKYLLLSLHLKQESVSIAGAIILFIIAIRMIFPSNRGGGIMGSTPDGEPFIVPLAIPLIAGPSILATLMLVSSQHPGHQLELTMAVFISWALSAAILMMSGKIMKLLGGRGIFAIERLMGMILVMLSVQMFMDGIAHYLQ</sequence>
<dbReference type="InterPro" id="IPR002771">
    <property type="entry name" value="Multi_antbiot-R_MarC"/>
</dbReference>
<dbReference type="RefSeq" id="WP_020582204.1">
    <property type="nucleotide sequence ID" value="NZ_JOJP01000001.1"/>
</dbReference>
<accession>A0A081K687</accession>
<dbReference type="eggNOG" id="COG2095">
    <property type="taxonomic scope" value="Bacteria"/>
</dbReference>
<dbReference type="PANTHER" id="PTHR33508:SF10">
    <property type="entry name" value="UPF0056 INNER MEMBRANE PROTEIN YHGN"/>
    <property type="match status" value="1"/>
</dbReference>
<evidence type="ECO:0000256" key="2">
    <source>
        <dbReference type="ARBA" id="ARBA00009784"/>
    </source>
</evidence>